<dbReference type="EMBL" id="JASCZI010032110">
    <property type="protein sequence ID" value="MED6127887.1"/>
    <property type="molecule type" value="Genomic_DNA"/>
</dbReference>
<protein>
    <submittedName>
        <fullName evidence="2">Uncharacterized protein</fullName>
    </submittedName>
</protein>
<feature type="non-terminal residue" evidence="2">
    <location>
        <position position="1"/>
    </location>
</feature>
<accession>A0ABU6RV72</accession>
<sequence length="132" mass="15425">VQAARFMCITRELEVQALEEDGFQKKKMELEKRWKMAAEQVDLKEKEIRFLKEESEDLKNKVVKLSKDKQDLEGRIVDLCVEKAKAQAELLALGVKFDKMDLVKVVYNGELIDMTKCRWRAAMITILPNDMF</sequence>
<gene>
    <name evidence="2" type="ORF">PIB30_092380</name>
</gene>
<evidence type="ECO:0000256" key="1">
    <source>
        <dbReference type="SAM" id="Coils"/>
    </source>
</evidence>
<name>A0ABU6RV72_9FABA</name>
<dbReference type="Gene3D" id="1.20.5.340">
    <property type="match status" value="1"/>
</dbReference>
<reference evidence="2 3" key="1">
    <citation type="journal article" date="2023" name="Plants (Basel)">
        <title>Bridging the Gap: Combining Genomics and Transcriptomics Approaches to Understand Stylosanthes scabra, an Orphan Legume from the Brazilian Caatinga.</title>
        <authorList>
            <person name="Ferreira-Neto J.R.C."/>
            <person name="da Silva M.D."/>
            <person name="Binneck E."/>
            <person name="de Melo N.F."/>
            <person name="da Silva R.H."/>
            <person name="de Melo A.L.T.M."/>
            <person name="Pandolfi V."/>
            <person name="Bustamante F.O."/>
            <person name="Brasileiro-Vidal A.C."/>
            <person name="Benko-Iseppon A.M."/>
        </authorList>
    </citation>
    <scope>NUCLEOTIDE SEQUENCE [LARGE SCALE GENOMIC DNA]</scope>
    <source>
        <tissue evidence="2">Leaves</tissue>
    </source>
</reference>
<comment type="caution">
    <text evidence="2">The sequence shown here is derived from an EMBL/GenBank/DDBJ whole genome shotgun (WGS) entry which is preliminary data.</text>
</comment>
<proteinExistence type="predicted"/>
<organism evidence="2 3">
    <name type="scientific">Stylosanthes scabra</name>
    <dbReference type="NCBI Taxonomy" id="79078"/>
    <lineage>
        <taxon>Eukaryota</taxon>
        <taxon>Viridiplantae</taxon>
        <taxon>Streptophyta</taxon>
        <taxon>Embryophyta</taxon>
        <taxon>Tracheophyta</taxon>
        <taxon>Spermatophyta</taxon>
        <taxon>Magnoliopsida</taxon>
        <taxon>eudicotyledons</taxon>
        <taxon>Gunneridae</taxon>
        <taxon>Pentapetalae</taxon>
        <taxon>rosids</taxon>
        <taxon>fabids</taxon>
        <taxon>Fabales</taxon>
        <taxon>Fabaceae</taxon>
        <taxon>Papilionoideae</taxon>
        <taxon>50 kb inversion clade</taxon>
        <taxon>dalbergioids sensu lato</taxon>
        <taxon>Dalbergieae</taxon>
        <taxon>Pterocarpus clade</taxon>
        <taxon>Stylosanthes</taxon>
    </lineage>
</organism>
<dbReference type="Proteomes" id="UP001341840">
    <property type="component" value="Unassembled WGS sequence"/>
</dbReference>
<evidence type="ECO:0000313" key="2">
    <source>
        <dbReference type="EMBL" id="MED6127887.1"/>
    </source>
</evidence>
<feature type="coiled-coil region" evidence="1">
    <location>
        <begin position="41"/>
        <end position="89"/>
    </location>
</feature>
<keyword evidence="1" id="KW-0175">Coiled coil</keyword>
<keyword evidence="3" id="KW-1185">Reference proteome</keyword>
<evidence type="ECO:0000313" key="3">
    <source>
        <dbReference type="Proteomes" id="UP001341840"/>
    </source>
</evidence>